<dbReference type="Proteomes" id="UP001164746">
    <property type="component" value="Chromosome 4"/>
</dbReference>
<proteinExistence type="inferred from homology"/>
<dbReference type="PANTHER" id="PTHR10794:SF93">
    <property type="entry name" value="SERINE AMINOPEPTIDASE S33 DOMAIN-CONTAINING PROTEIN"/>
    <property type="match status" value="1"/>
</dbReference>
<evidence type="ECO:0000256" key="2">
    <source>
        <dbReference type="SAM" id="Phobius"/>
    </source>
</evidence>
<name>A0ABY7DXE4_MYAAR</name>
<feature type="non-terminal residue" evidence="4">
    <location>
        <position position="351"/>
    </location>
</feature>
<gene>
    <name evidence="4" type="ORF">MAR_008030</name>
</gene>
<dbReference type="PANTHER" id="PTHR10794">
    <property type="entry name" value="ABHYDROLASE DOMAIN-CONTAINING PROTEIN"/>
    <property type="match status" value="1"/>
</dbReference>
<dbReference type="EMBL" id="CP111015">
    <property type="protein sequence ID" value="WAR01472.1"/>
    <property type="molecule type" value="Genomic_DNA"/>
</dbReference>
<keyword evidence="2" id="KW-0472">Membrane</keyword>
<feature type="transmembrane region" description="Helical" evidence="2">
    <location>
        <begin position="6"/>
        <end position="30"/>
    </location>
</feature>
<comment type="similarity">
    <text evidence="1">Belongs to the AB hydrolase superfamily. AB hydrolase 4 family.</text>
</comment>
<dbReference type="InterPro" id="IPR000073">
    <property type="entry name" value="AB_hydrolase_1"/>
</dbReference>
<evidence type="ECO:0000256" key="1">
    <source>
        <dbReference type="ARBA" id="ARBA00010884"/>
    </source>
</evidence>
<protein>
    <submittedName>
        <fullName evidence="4">ABH15-like protein</fullName>
    </submittedName>
</protein>
<dbReference type="InterPro" id="IPR029058">
    <property type="entry name" value="AB_hydrolase_fold"/>
</dbReference>
<feature type="domain" description="AB hydrolase-1" evidence="3">
    <location>
        <begin position="122"/>
        <end position="231"/>
    </location>
</feature>
<dbReference type="SUPFAM" id="SSF53474">
    <property type="entry name" value="alpha/beta-Hydrolases"/>
    <property type="match status" value="1"/>
</dbReference>
<evidence type="ECO:0000259" key="3">
    <source>
        <dbReference type="Pfam" id="PF00561"/>
    </source>
</evidence>
<reference evidence="4" key="1">
    <citation type="submission" date="2022-11" db="EMBL/GenBank/DDBJ databases">
        <title>Centuries of genome instability and evolution in soft-shell clam transmissible cancer (bioRxiv).</title>
        <authorList>
            <person name="Hart S.F.M."/>
            <person name="Yonemitsu M.A."/>
            <person name="Giersch R.M."/>
            <person name="Beal B.F."/>
            <person name="Arriagada G."/>
            <person name="Davis B.W."/>
            <person name="Ostrander E.A."/>
            <person name="Goff S.P."/>
            <person name="Metzger M.J."/>
        </authorList>
    </citation>
    <scope>NUCLEOTIDE SEQUENCE</scope>
    <source>
        <strain evidence="4">MELC-2E11</strain>
        <tissue evidence="4">Siphon/mantle</tissue>
    </source>
</reference>
<accession>A0ABY7DXE4</accession>
<dbReference type="Pfam" id="PF00561">
    <property type="entry name" value="Abhydrolase_1"/>
    <property type="match status" value="1"/>
</dbReference>
<dbReference type="InterPro" id="IPR050960">
    <property type="entry name" value="AB_hydrolase_4_sf"/>
</dbReference>
<dbReference type="Gene3D" id="3.40.50.1820">
    <property type="entry name" value="alpha/beta hydrolase"/>
    <property type="match status" value="1"/>
</dbReference>
<keyword evidence="5" id="KW-1185">Reference proteome</keyword>
<evidence type="ECO:0000313" key="5">
    <source>
        <dbReference type="Proteomes" id="UP001164746"/>
    </source>
</evidence>
<sequence length="351" mass="39493">MFFAVYSTVTSLPFCVAVFGTLVVSAFIYVKSFMTLPSTIPKLYFKESALASHLLKRCRLMNRNFDPPWYLRNAHIQTILSFILTHTSTEFEREYLQMRDRGVVALDWALHVSVHKKKCCSVLIILPGLTATAVNVSNLCSLAAHKGYRPVVFNQRGFGNSVLTTPKILSNGDPHDLRQVVKYIHSRYPKALVTMVGLGTGCSLLLSYLGEFGSLANICAAVCISACFDNSGKFSKGVQGIYDILYLLSLKITLCEHSNSLSKYIDFNELLKCWSFRHFDELILDDPFYSKISIPYDLCKYYPHFLIVCTSKGGHCGFIDDPCDVSWADKPALDYLDTVLEFTNNGHTINY</sequence>
<organism evidence="4 5">
    <name type="scientific">Mya arenaria</name>
    <name type="common">Soft-shell clam</name>
    <dbReference type="NCBI Taxonomy" id="6604"/>
    <lineage>
        <taxon>Eukaryota</taxon>
        <taxon>Metazoa</taxon>
        <taxon>Spiralia</taxon>
        <taxon>Lophotrochozoa</taxon>
        <taxon>Mollusca</taxon>
        <taxon>Bivalvia</taxon>
        <taxon>Autobranchia</taxon>
        <taxon>Heteroconchia</taxon>
        <taxon>Euheterodonta</taxon>
        <taxon>Imparidentia</taxon>
        <taxon>Neoheterodontei</taxon>
        <taxon>Myida</taxon>
        <taxon>Myoidea</taxon>
        <taxon>Myidae</taxon>
        <taxon>Mya</taxon>
    </lineage>
</organism>
<evidence type="ECO:0000313" key="4">
    <source>
        <dbReference type="EMBL" id="WAR01472.1"/>
    </source>
</evidence>
<dbReference type="PIRSF" id="PIRSF005211">
    <property type="entry name" value="Ab_hydro_YheT"/>
    <property type="match status" value="1"/>
</dbReference>
<dbReference type="InterPro" id="IPR012020">
    <property type="entry name" value="ABHD4"/>
</dbReference>
<keyword evidence="2" id="KW-1133">Transmembrane helix</keyword>
<keyword evidence="2" id="KW-0812">Transmembrane</keyword>